<evidence type="ECO:0000313" key="2">
    <source>
        <dbReference type="EMBL" id="KDR72100.1"/>
    </source>
</evidence>
<organism evidence="2 3">
    <name type="scientific">Galerina marginata (strain CBS 339.88)</name>
    <dbReference type="NCBI Taxonomy" id="685588"/>
    <lineage>
        <taxon>Eukaryota</taxon>
        <taxon>Fungi</taxon>
        <taxon>Dikarya</taxon>
        <taxon>Basidiomycota</taxon>
        <taxon>Agaricomycotina</taxon>
        <taxon>Agaricomycetes</taxon>
        <taxon>Agaricomycetidae</taxon>
        <taxon>Agaricales</taxon>
        <taxon>Agaricineae</taxon>
        <taxon>Strophariaceae</taxon>
        <taxon>Galerina</taxon>
    </lineage>
</organism>
<proteinExistence type="predicted"/>
<evidence type="ECO:0000313" key="3">
    <source>
        <dbReference type="Proteomes" id="UP000027222"/>
    </source>
</evidence>
<keyword evidence="1" id="KW-0732">Signal</keyword>
<dbReference type="AlphaFoldDB" id="A0A067SME2"/>
<protein>
    <submittedName>
        <fullName evidence="2">Uncharacterized protein</fullName>
    </submittedName>
</protein>
<dbReference type="Proteomes" id="UP000027222">
    <property type="component" value="Unassembled WGS sequence"/>
</dbReference>
<feature type="signal peptide" evidence="1">
    <location>
        <begin position="1"/>
        <end position="22"/>
    </location>
</feature>
<feature type="chain" id="PRO_5001648489" evidence="1">
    <location>
        <begin position="23"/>
        <end position="72"/>
    </location>
</feature>
<evidence type="ECO:0000256" key="1">
    <source>
        <dbReference type="SAM" id="SignalP"/>
    </source>
</evidence>
<dbReference type="HOGENOM" id="CLU_2776101_0_0_1"/>
<sequence>MKISANIVFIAAAALFSQKATAAPVVAIGRGISLTDRTEPLGSDYNSYIPSEPVADLSKLLGGVGRVAPRGL</sequence>
<keyword evidence="3" id="KW-1185">Reference proteome</keyword>
<gene>
    <name evidence="2" type="ORF">GALMADRAFT_774761</name>
</gene>
<reference evidence="3" key="1">
    <citation type="journal article" date="2014" name="Proc. Natl. Acad. Sci. U.S.A.">
        <title>Extensive sampling of basidiomycete genomes demonstrates inadequacy of the white-rot/brown-rot paradigm for wood decay fungi.</title>
        <authorList>
            <person name="Riley R."/>
            <person name="Salamov A.A."/>
            <person name="Brown D.W."/>
            <person name="Nagy L.G."/>
            <person name="Floudas D."/>
            <person name="Held B.W."/>
            <person name="Levasseur A."/>
            <person name="Lombard V."/>
            <person name="Morin E."/>
            <person name="Otillar R."/>
            <person name="Lindquist E.A."/>
            <person name="Sun H."/>
            <person name="LaButti K.M."/>
            <person name="Schmutz J."/>
            <person name="Jabbour D."/>
            <person name="Luo H."/>
            <person name="Baker S.E."/>
            <person name="Pisabarro A.G."/>
            <person name="Walton J.D."/>
            <person name="Blanchette R.A."/>
            <person name="Henrissat B."/>
            <person name="Martin F."/>
            <person name="Cullen D."/>
            <person name="Hibbett D.S."/>
            <person name="Grigoriev I.V."/>
        </authorList>
    </citation>
    <scope>NUCLEOTIDE SEQUENCE [LARGE SCALE GENOMIC DNA]</scope>
    <source>
        <strain evidence="3">CBS 339.88</strain>
    </source>
</reference>
<dbReference type="EMBL" id="KL142390">
    <property type="protein sequence ID" value="KDR72100.1"/>
    <property type="molecule type" value="Genomic_DNA"/>
</dbReference>
<name>A0A067SME2_GALM3</name>
<accession>A0A067SME2</accession>